<dbReference type="Gene3D" id="3.40.710.10">
    <property type="entry name" value="DD-peptidase/beta-lactamase superfamily"/>
    <property type="match status" value="1"/>
</dbReference>
<dbReference type="PANTHER" id="PTHR43283:SF7">
    <property type="entry name" value="BETA-LACTAMASE-RELATED DOMAIN-CONTAINING PROTEIN"/>
    <property type="match status" value="1"/>
</dbReference>
<dbReference type="RefSeq" id="WP_377177512.1">
    <property type="nucleotide sequence ID" value="NZ_JBHTMY010000002.1"/>
</dbReference>
<feature type="domain" description="Beta-lactamase-related" evidence="1">
    <location>
        <begin position="163"/>
        <end position="426"/>
    </location>
</feature>
<dbReference type="Pfam" id="PF00144">
    <property type="entry name" value="Beta-lactamase"/>
    <property type="match status" value="1"/>
</dbReference>
<evidence type="ECO:0000313" key="2">
    <source>
        <dbReference type="EMBL" id="MFD1315399.1"/>
    </source>
</evidence>
<dbReference type="EMBL" id="JBHTMY010000002">
    <property type="protein sequence ID" value="MFD1315399.1"/>
    <property type="molecule type" value="Genomic_DNA"/>
</dbReference>
<dbReference type="PANTHER" id="PTHR43283">
    <property type="entry name" value="BETA-LACTAMASE-RELATED"/>
    <property type="match status" value="1"/>
</dbReference>
<name>A0ABW3Y187_9FLAO</name>
<evidence type="ECO:0000259" key="1">
    <source>
        <dbReference type="Pfam" id="PF00144"/>
    </source>
</evidence>
<dbReference type="Proteomes" id="UP001597201">
    <property type="component" value="Unassembled WGS sequence"/>
</dbReference>
<protein>
    <submittedName>
        <fullName evidence="2">Serine hydrolase domain-containing protein</fullName>
        <ecNumber evidence="2">3.-.-.-</ecNumber>
    </submittedName>
</protein>
<dbReference type="InterPro" id="IPR050789">
    <property type="entry name" value="Diverse_Enzym_Activities"/>
</dbReference>
<dbReference type="GO" id="GO:0016787">
    <property type="term" value="F:hydrolase activity"/>
    <property type="evidence" value="ECO:0007669"/>
    <property type="project" value="UniProtKB-KW"/>
</dbReference>
<keyword evidence="2" id="KW-0378">Hydrolase</keyword>
<dbReference type="SUPFAM" id="SSF56601">
    <property type="entry name" value="beta-lactamase/transpeptidase-like"/>
    <property type="match status" value="1"/>
</dbReference>
<gene>
    <name evidence="2" type="ORF">ACFQ39_07195</name>
</gene>
<reference evidence="3" key="1">
    <citation type="journal article" date="2019" name="Int. J. Syst. Evol. Microbiol.">
        <title>The Global Catalogue of Microorganisms (GCM) 10K type strain sequencing project: providing services to taxonomists for standard genome sequencing and annotation.</title>
        <authorList>
            <consortium name="The Broad Institute Genomics Platform"/>
            <consortium name="The Broad Institute Genome Sequencing Center for Infectious Disease"/>
            <person name="Wu L."/>
            <person name="Ma J."/>
        </authorList>
    </citation>
    <scope>NUCLEOTIDE SEQUENCE [LARGE SCALE GENOMIC DNA]</scope>
    <source>
        <strain evidence="3">CCUG 61485</strain>
    </source>
</reference>
<sequence length="448" mass="50634">MKKKFIAILFLTVGALTYLILSYYPRLTIVTGFSAKSVASGIFFANRSQASIEEGDNDFSLLPMAENEVDFEERTVRSSIINFKNRKAVYRDGLGATLLPENPSGSGNMLRPNRKRSKVNLPYPYGDLPQKDTVFGEIDQEKLVSAINNAFDQVEKREKGTRSVLVVYKDQIIGEKYAEGFDESTPILGWSMTKSITATIYGILQKKGRINIYEKTGVAEWQNDARAQITFDNLLQMNSGLEWNEDYADISDVTSMLYEAEEMGKVQLEKPQTGKAGESWNYSSGTSNLLAGYLLRNILQDHQTYLDFWYAELLDRIGMHSALIETDFHGNFVGSSYAWATTRDWAKFGLLYLHQGNWNWEQIFDPEWADYVSTPTNGSNGRYGGHFWLNAGGHFPDVPRDMYSANGFQGQTVAIIPSKDLVIVRMGLVEDPDFDFNHFLSEVINSIK</sequence>
<keyword evidence="3" id="KW-1185">Reference proteome</keyword>
<accession>A0ABW3Y187</accession>
<evidence type="ECO:0000313" key="3">
    <source>
        <dbReference type="Proteomes" id="UP001597201"/>
    </source>
</evidence>
<proteinExistence type="predicted"/>
<dbReference type="InterPro" id="IPR001466">
    <property type="entry name" value="Beta-lactam-related"/>
</dbReference>
<comment type="caution">
    <text evidence="2">The sequence shown here is derived from an EMBL/GenBank/DDBJ whole genome shotgun (WGS) entry which is preliminary data.</text>
</comment>
<organism evidence="2 3">
    <name type="scientific">Namhaeicola litoreus</name>
    <dbReference type="NCBI Taxonomy" id="1052145"/>
    <lineage>
        <taxon>Bacteria</taxon>
        <taxon>Pseudomonadati</taxon>
        <taxon>Bacteroidota</taxon>
        <taxon>Flavobacteriia</taxon>
        <taxon>Flavobacteriales</taxon>
        <taxon>Flavobacteriaceae</taxon>
        <taxon>Namhaeicola</taxon>
    </lineage>
</organism>
<dbReference type="InterPro" id="IPR012338">
    <property type="entry name" value="Beta-lactam/transpept-like"/>
</dbReference>
<dbReference type="EC" id="3.-.-.-" evidence="2"/>